<feature type="region of interest" description="Disordered" evidence="2">
    <location>
        <begin position="239"/>
        <end position="266"/>
    </location>
</feature>
<dbReference type="EMBL" id="CP011371">
    <property type="protein sequence ID" value="AKJ30912.1"/>
    <property type="molecule type" value="Genomic_DNA"/>
</dbReference>
<dbReference type="InterPro" id="IPR045351">
    <property type="entry name" value="DUF6531"/>
</dbReference>
<evidence type="ECO:0000313" key="5">
    <source>
        <dbReference type="EMBL" id="AKJ30912.1"/>
    </source>
</evidence>
<proteinExistence type="predicted"/>
<dbReference type="Gene3D" id="2.180.10.10">
    <property type="entry name" value="RHS repeat-associated core"/>
    <property type="match status" value="2"/>
</dbReference>
<dbReference type="PANTHER" id="PTHR32305:SF15">
    <property type="entry name" value="PROTEIN RHSA-RELATED"/>
    <property type="match status" value="1"/>
</dbReference>
<evidence type="ECO:0000256" key="2">
    <source>
        <dbReference type="SAM" id="MobiDB-lite"/>
    </source>
</evidence>
<protein>
    <recommendedName>
        <fullName evidence="7">RHS repeat-associated core domain-containing protein</fullName>
    </recommendedName>
</protein>
<evidence type="ECO:0000256" key="1">
    <source>
        <dbReference type="ARBA" id="ARBA00022737"/>
    </source>
</evidence>
<dbReference type="PRINTS" id="PR00394">
    <property type="entry name" value="RHSPROTEIN"/>
</dbReference>
<organism evidence="5 6">
    <name type="scientific">Caldimonas brevitalea</name>
    <dbReference type="NCBI Taxonomy" id="413882"/>
    <lineage>
        <taxon>Bacteria</taxon>
        <taxon>Pseudomonadati</taxon>
        <taxon>Pseudomonadota</taxon>
        <taxon>Betaproteobacteria</taxon>
        <taxon>Burkholderiales</taxon>
        <taxon>Sphaerotilaceae</taxon>
        <taxon>Caldimonas</taxon>
    </lineage>
</organism>
<dbReference type="Pfam" id="PF05593">
    <property type="entry name" value="RHS_repeat"/>
    <property type="match status" value="1"/>
</dbReference>
<dbReference type="InterPro" id="IPR008727">
    <property type="entry name" value="PAAR_motif"/>
</dbReference>
<keyword evidence="1" id="KW-0677">Repeat</keyword>
<gene>
    <name evidence="5" type="ORF">AAW51_4221</name>
</gene>
<dbReference type="Pfam" id="PF20148">
    <property type="entry name" value="DUF6531"/>
    <property type="match status" value="1"/>
</dbReference>
<dbReference type="InterPro" id="IPR006530">
    <property type="entry name" value="YD"/>
</dbReference>
<evidence type="ECO:0008006" key="7">
    <source>
        <dbReference type="Google" id="ProtNLM"/>
    </source>
</evidence>
<dbReference type="PANTHER" id="PTHR32305">
    <property type="match status" value="1"/>
</dbReference>
<dbReference type="STRING" id="413882.AAW51_4221"/>
<dbReference type="InterPro" id="IPR031325">
    <property type="entry name" value="RHS_repeat"/>
</dbReference>
<sequence>MGVASHWVGATMGVVGGCFELLNTGFALLTSPLNSLAPALPAAFLTVPHLGTPHAHAHPPSMMAPLPSLGLTVGSGCLSVLISGIPAARAGDIGMAPTCVGYAPAYEVFTGSSNTFIGGSRAARLGMDLTRHCNPASAIGKLGMAMSAAGAVTGGLAAGAQAAGGDSGAAAMTAAQTAADAAAAAIMAALSALLGKDPGMAPSMGMLMAGSPTVLIGGFPLPDAMEAVGKAFGLLKAAKRAGPPPKAKKPPLEKQNAKCDRPGHPVDPVSGASVNEFVDHEEFGPGCFRWERYYSSARCNEDGALGWGFRHYYQRELRLLRTRAVYVDGEGQTYSFRRGEDGVYRGVLAGYELEQRDEHRFVVSHDVHGSMGFERATPDEKTARLVALVLGDVRMHFGYDDHQRLAAVAAAGEEQVFEQSFWFRYDEHGHLTTIERSQGHELSTVARYAYDEEGCLVTWTNALGASMTYGYDDQRRMTRETDANGFSFFYGYDGEGRCVASAGQDQVWRVELKYEPGRTRVTEADGGQWVFVYNEAGTVTRIVDPYGGATERVIGEDGRVIEEIGSGGHAMRWLYDAKGRNTGRMDRWGNVWPTKDEAPVLPNPLAHDVPGTPFELQWGNVQALKPAEFFGIPVQLQSVAAQVLALAAPVLAEPAIVRDMAGRVVEEVDAYGRKERFAYDAAGHLRSREDKDGQIWRYARSSWRVRGAEGDPLGHTVQYGYTLREKVAQVIDANGNESRYEYDYKNRLTSVTRHGIVRETYRYDVGDRLIEKRDANGEALLSFEVGSNGLHSKRILRSGEVHSYEYDERGNLTMGSTKKYDVRITHDALGRRTSDLRDGKGVRHEYRRSLLSRSEYLNRFVIHYDVTADGDICIRTPDGGVQRVMRSADGAVLLKLDNGTTELRRFDADGWCIGRLRWQGECAQTAHWVRYQYSATGELLRVVSSADGSVEYHYDRAHRLVGEARDGWVLRRYEYDGAGNLLSASSNPEMRYDNGNRLVESTRGTYHYNQRNHLAEVVDALGTRTSYHYNSMDLLVGVEWSNREGAWTAEYDGLCRRISKALHAARTEYYWDGDRLAGEVGPEGNLRIYVYVDEAALLPFMFIDYDSVEQTPESGRPHFVFCNQVGLPELIQDASIGAVWQAKDIDPYGSISVVSGNTVEYDLRWPGHWFDRETGLHYNRFRSYSPMLARYLQSDPMGQAGGYNLYAYTANPLLAVDVLGLTCPHGEDATPDCERCGPNAERADPGTAAAGDAGASEVGNYTGRIRWGIRDVDVREAPPGYWGQRFPLTDPDADAYERQINPNNESYYLPHPNGGYVQFENLAGDTLQDGKLVTSPSSIYYVADKPEFLNKNILAEANRQVEAARAANLQVEWLVSDERAAAQLQALFQSQPQPIPITVTYLPVAGE</sequence>
<reference evidence="5 6" key="1">
    <citation type="submission" date="2015-05" db="EMBL/GenBank/DDBJ databases">
        <authorList>
            <person name="Tang B."/>
            <person name="Yu Y."/>
        </authorList>
    </citation>
    <scope>NUCLEOTIDE SEQUENCE [LARGE SCALE GENOMIC DNA]</scope>
    <source>
        <strain evidence="5 6">DSM 7029</strain>
    </source>
</reference>
<evidence type="ECO:0000259" key="4">
    <source>
        <dbReference type="Pfam" id="PF25023"/>
    </source>
</evidence>
<feature type="compositionally biased region" description="Basic and acidic residues" evidence="2">
    <location>
        <begin position="250"/>
        <end position="264"/>
    </location>
</feature>
<feature type="domain" description="Teneurin-like YD-shell" evidence="4">
    <location>
        <begin position="944"/>
        <end position="1195"/>
    </location>
</feature>
<feature type="domain" description="Teneurin-like YD-shell" evidence="4">
    <location>
        <begin position="715"/>
        <end position="842"/>
    </location>
</feature>
<dbReference type="InterPro" id="IPR050708">
    <property type="entry name" value="T6SS_VgrG/RHS"/>
</dbReference>
<name>A0A0G3BND5_9BURK</name>
<accession>A0A0G3BND5</accession>
<dbReference type="NCBIfam" id="TIGR03696">
    <property type="entry name" value="Rhs_assc_core"/>
    <property type="match status" value="1"/>
</dbReference>
<dbReference type="InterPro" id="IPR056823">
    <property type="entry name" value="TEN-like_YD-shell"/>
</dbReference>
<dbReference type="NCBIfam" id="TIGR01643">
    <property type="entry name" value="YD_repeat_2x"/>
    <property type="match status" value="3"/>
</dbReference>
<dbReference type="Pfam" id="PF05488">
    <property type="entry name" value="PAAR_motif"/>
    <property type="match status" value="1"/>
</dbReference>
<dbReference type="CDD" id="cd14740">
    <property type="entry name" value="PAAR_4"/>
    <property type="match status" value="1"/>
</dbReference>
<dbReference type="Proteomes" id="UP000035352">
    <property type="component" value="Chromosome"/>
</dbReference>
<dbReference type="InterPro" id="IPR022385">
    <property type="entry name" value="Rhs_assc_core"/>
</dbReference>
<dbReference type="Pfam" id="PF25023">
    <property type="entry name" value="TEN_YD-shell"/>
    <property type="match status" value="2"/>
</dbReference>
<feature type="domain" description="DUF6531" evidence="3">
    <location>
        <begin position="263"/>
        <end position="336"/>
    </location>
</feature>
<keyword evidence="6" id="KW-1185">Reference proteome</keyword>
<evidence type="ECO:0000259" key="3">
    <source>
        <dbReference type="Pfam" id="PF20148"/>
    </source>
</evidence>
<evidence type="ECO:0000313" key="6">
    <source>
        <dbReference type="Proteomes" id="UP000035352"/>
    </source>
</evidence>
<dbReference type="KEGG" id="pbh:AAW51_4221"/>